<dbReference type="InterPro" id="IPR002298">
    <property type="entry name" value="DNA_polymerase_A"/>
</dbReference>
<keyword evidence="10" id="KW-0269">Exonuclease</keyword>
<keyword evidence="12" id="KW-0238">DNA-binding</keyword>
<dbReference type="InterPro" id="IPR043502">
    <property type="entry name" value="DNA/RNA_pol_sf"/>
</dbReference>
<comment type="caution">
    <text evidence="17">The sequence shown here is derived from an EMBL/GenBank/DDBJ whole genome shotgun (WGS) entry which is preliminary data.</text>
</comment>
<evidence type="ECO:0000256" key="13">
    <source>
        <dbReference type="ARBA" id="ARBA00023204"/>
    </source>
</evidence>
<dbReference type="CDD" id="cd08637">
    <property type="entry name" value="DNA_pol_A_pol_I_C"/>
    <property type="match status" value="1"/>
</dbReference>
<evidence type="ECO:0000256" key="10">
    <source>
        <dbReference type="ARBA" id="ARBA00022839"/>
    </source>
</evidence>
<dbReference type="InterPro" id="IPR020046">
    <property type="entry name" value="5-3_exonucl_a-hlix_arch_N"/>
</dbReference>
<dbReference type="Pfam" id="PF00476">
    <property type="entry name" value="DNA_pol_A"/>
    <property type="match status" value="1"/>
</dbReference>
<dbReference type="InterPro" id="IPR036279">
    <property type="entry name" value="5-3_exonuclease_C_sf"/>
</dbReference>
<dbReference type="InterPro" id="IPR002421">
    <property type="entry name" value="5-3_exonuclease"/>
</dbReference>
<evidence type="ECO:0000256" key="5">
    <source>
        <dbReference type="ARBA" id="ARBA00022695"/>
    </source>
</evidence>
<evidence type="ECO:0000256" key="3">
    <source>
        <dbReference type="ARBA" id="ARBA00020311"/>
    </source>
</evidence>
<reference evidence="17" key="1">
    <citation type="journal article" date="2021" name="PeerJ">
        <title>Extensive microbial diversity within the chicken gut microbiome revealed by metagenomics and culture.</title>
        <authorList>
            <person name="Gilroy R."/>
            <person name="Ravi A."/>
            <person name="Getino M."/>
            <person name="Pursley I."/>
            <person name="Horton D.L."/>
            <person name="Alikhan N.F."/>
            <person name="Baker D."/>
            <person name="Gharbi K."/>
            <person name="Hall N."/>
            <person name="Watson M."/>
            <person name="Adriaenssens E.M."/>
            <person name="Foster-Nyarko E."/>
            <person name="Jarju S."/>
            <person name="Secka A."/>
            <person name="Antonio M."/>
            <person name="Oren A."/>
            <person name="Chaudhuri R.R."/>
            <person name="La Ragione R."/>
            <person name="Hildebrand F."/>
            <person name="Pallen M.J."/>
        </authorList>
    </citation>
    <scope>NUCLEOTIDE SEQUENCE</scope>
    <source>
        <strain evidence="17">ChiW7-2402</strain>
    </source>
</reference>
<dbReference type="Gene3D" id="3.30.70.370">
    <property type="match status" value="1"/>
</dbReference>
<dbReference type="Proteomes" id="UP000824102">
    <property type="component" value="Unassembled WGS sequence"/>
</dbReference>
<evidence type="ECO:0000256" key="14">
    <source>
        <dbReference type="ARBA" id="ARBA00049244"/>
    </source>
</evidence>
<dbReference type="FunFam" id="1.10.150.20:FF:000002">
    <property type="entry name" value="DNA polymerase I"/>
    <property type="match status" value="1"/>
</dbReference>
<evidence type="ECO:0000313" key="17">
    <source>
        <dbReference type="EMBL" id="HIZ72585.1"/>
    </source>
</evidence>
<dbReference type="FunFam" id="1.10.150.20:FF:000003">
    <property type="entry name" value="DNA polymerase I"/>
    <property type="match status" value="1"/>
</dbReference>
<evidence type="ECO:0000259" key="16">
    <source>
        <dbReference type="SMART" id="SM00482"/>
    </source>
</evidence>
<evidence type="ECO:0000256" key="6">
    <source>
        <dbReference type="ARBA" id="ARBA00022705"/>
    </source>
</evidence>
<dbReference type="InterPro" id="IPR001098">
    <property type="entry name" value="DNA-dir_DNA_pol_A_palm_dom"/>
</dbReference>
<evidence type="ECO:0000256" key="4">
    <source>
        <dbReference type="ARBA" id="ARBA00022679"/>
    </source>
</evidence>
<dbReference type="Pfam" id="PF01367">
    <property type="entry name" value="5_3_exonuc"/>
    <property type="match status" value="1"/>
</dbReference>
<dbReference type="SUPFAM" id="SSF47807">
    <property type="entry name" value="5' to 3' exonuclease, C-terminal subdomain"/>
    <property type="match status" value="1"/>
</dbReference>
<name>A0A9D2G5A5_9FIRM</name>
<dbReference type="FunFam" id="1.20.1060.10:FF:000001">
    <property type="entry name" value="DNA polymerase I"/>
    <property type="match status" value="1"/>
</dbReference>
<evidence type="ECO:0000313" key="18">
    <source>
        <dbReference type="Proteomes" id="UP000824102"/>
    </source>
</evidence>
<evidence type="ECO:0000256" key="8">
    <source>
        <dbReference type="ARBA" id="ARBA00022763"/>
    </source>
</evidence>
<dbReference type="InterPro" id="IPR020045">
    <property type="entry name" value="DNA_polI_H3TH"/>
</dbReference>
<proteinExistence type="inferred from homology"/>
<dbReference type="SMART" id="SM00482">
    <property type="entry name" value="POLAc"/>
    <property type="match status" value="1"/>
</dbReference>
<dbReference type="InterPro" id="IPR019760">
    <property type="entry name" value="DNA-dir_DNA_pol_A_CS"/>
</dbReference>
<keyword evidence="8" id="KW-0227">DNA damage</keyword>
<dbReference type="EC" id="2.7.7.7" evidence="2"/>
<keyword evidence="13" id="KW-0234">DNA repair</keyword>
<dbReference type="Gene3D" id="3.30.420.10">
    <property type="entry name" value="Ribonuclease H-like superfamily/Ribonuclease H"/>
    <property type="match status" value="1"/>
</dbReference>
<keyword evidence="11" id="KW-0239">DNA-directed DNA polymerase</keyword>
<dbReference type="SMART" id="SM00279">
    <property type="entry name" value="HhH2"/>
    <property type="match status" value="1"/>
</dbReference>
<keyword evidence="9" id="KW-0378">Hydrolase</keyword>
<evidence type="ECO:0000256" key="7">
    <source>
        <dbReference type="ARBA" id="ARBA00022722"/>
    </source>
</evidence>
<dbReference type="PANTHER" id="PTHR10133:SF27">
    <property type="entry name" value="DNA POLYMERASE NU"/>
    <property type="match status" value="1"/>
</dbReference>
<comment type="catalytic activity">
    <reaction evidence="14">
        <text>DNA(n) + a 2'-deoxyribonucleoside 5'-triphosphate = DNA(n+1) + diphosphate</text>
        <dbReference type="Rhea" id="RHEA:22508"/>
        <dbReference type="Rhea" id="RHEA-COMP:17339"/>
        <dbReference type="Rhea" id="RHEA-COMP:17340"/>
        <dbReference type="ChEBI" id="CHEBI:33019"/>
        <dbReference type="ChEBI" id="CHEBI:61560"/>
        <dbReference type="ChEBI" id="CHEBI:173112"/>
        <dbReference type="EC" id="2.7.7.7"/>
    </reaction>
</comment>
<accession>A0A9D2G5A5</accession>
<dbReference type="SUPFAM" id="SSF88723">
    <property type="entry name" value="PIN domain-like"/>
    <property type="match status" value="1"/>
</dbReference>
<keyword evidence="6" id="KW-0235">DNA replication</keyword>
<dbReference type="InterPro" id="IPR036397">
    <property type="entry name" value="RNaseH_sf"/>
</dbReference>
<evidence type="ECO:0000256" key="9">
    <source>
        <dbReference type="ARBA" id="ARBA00022801"/>
    </source>
</evidence>
<evidence type="ECO:0000259" key="15">
    <source>
        <dbReference type="SMART" id="SM00475"/>
    </source>
</evidence>
<dbReference type="InterPro" id="IPR008918">
    <property type="entry name" value="HhH2"/>
</dbReference>
<dbReference type="CDD" id="cd09898">
    <property type="entry name" value="H3TH_53EXO"/>
    <property type="match status" value="1"/>
</dbReference>
<dbReference type="FunFam" id="3.40.50.1010:FF:000001">
    <property type="entry name" value="DNA polymerase I"/>
    <property type="match status" value="1"/>
</dbReference>
<evidence type="ECO:0000256" key="11">
    <source>
        <dbReference type="ARBA" id="ARBA00022932"/>
    </source>
</evidence>
<dbReference type="Pfam" id="PF02739">
    <property type="entry name" value="5_3_exonuc_N"/>
    <property type="match status" value="1"/>
</dbReference>
<dbReference type="GO" id="GO:0006302">
    <property type="term" value="P:double-strand break repair"/>
    <property type="evidence" value="ECO:0007669"/>
    <property type="project" value="TreeGrafter"/>
</dbReference>
<evidence type="ECO:0000256" key="1">
    <source>
        <dbReference type="ARBA" id="ARBA00007705"/>
    </source>
</evidence>
<dbReference type="AlphaFoldDB" id="A0A9D2G5A5"/>
<dbReference type="EMBL" id="DXBB01000052">
    <property type="protein sequence ID" value="HIZ72585.1"/>
    <property type="molecule type" value="Genomic_DNA"/>
</dbReference>
<sequence length="844" mass="94266">MDKKTFVLIDGNSLMNRAYYAIGNFSTKDGFPTNGIYGFIKFLFKILEDERPAYLGVAFDLHAPTFRHKMYADYKGTRSPMPEDLVVQFPVLKELLSAMGIRMVEKEGYEADDVIGTLSRAYRDVKTLIYTGDRDSYQLVKEDVCVCFTKRGVSDVDRLTAQNIYEKIGLTPEQIIEEKALMGDSSDNIPGVPGIGPKTALSLLQKYGTLEGVYAHLDEIAAGTRKRLEAGKESAQLSHTLARIDTQVPLSIPLEEFAVHTPFSAEARAAFDKLEFRTLVHTAFFEEYGESAAEVISCPDPKDFFAAFESAEEFAFAEDGEGTAHVCFSGKEYLFPRRKSLIEPGYFPEEATELLAPLFSSGKRAVVADYKAILHRFSPFPVSCPAEDVGLLRYLIDSGTKGVTAIDLAGEYALPPANCAYALLRGFHDAERTADPDSLRLYRELELPLSRVLYDMECTGVRVDEAKFPEFAERYSAELDTLSSRIFALAGTKFNLNSPVQLSEVLFDRLGYSAKGVKKTARGGYSTNAEVLEQLAEQYEVARLILRHREIQKLKSTYIDGISHLIHGGIVHTTYNQTMTATGRLSSTNPNLQNIPVRREEGRELRKLFIAREGNVLVDADYSQIELRLLAHFSGAKLLREAYHAGKDIHAATASLIFKVPLSAVTPELRRRAKAVNFGIIYGISSYGLAKDLNCSNAEAQSYIDGYFQTYPEVKSYMEENVRRAREDGYITTILGRRRYMPELRSSSYTTRSFGERAAMNMPLQGSSADIIKLAMLGVDRRLREEGLSAKLVLQVHDELILDTPKEEAERTAAVLKEEMEKAVKLEVPLIADVSTGRSWYDAK</sequence>
<keyword evidence="5" id="KW-0548">Nucleotidyltransferase</keyword>
<reference evidence="17" key="2">
    <citation type="submission" date="2021-04" db="EMBL/GenBank/DDBJ databases">
        <authorList>
            <person name="Gilroy R."/>
        </authorList>
    </citation>
    <scope>NUCLEOTIDE SEQUENCE</scope>
    <source>
        <strain evidence="17">ChiW7-2402</strain>
    </source>
</reference>
<comment type="similarity">
    <text evidence="1">Belongs to the DNA polymerase type-A family.</text>
</comment>
<organism evidence="17 18">
    <name type="scientific">Candidatus Gallimonas intestinavium</name>
    <dbReference type="NCBI Taxonomy" id="2838603"/>
    <lineage>
        <taxon>Bacteria</taxon>
        <taxon>Bacillati</taxon>
        <taxon>Bacillota</taxon>
        <taxon>Clostridia</taxon>
        <taxon>Candidatus Gallimonas</taxon>
    </lineage>
</organism>
<dbReference type="SUPFAM" id="SSF56672">
    <property type="entry name" value="DNA/RNA polymerases"/>
    <property type="match status" value="1"/>
</dbReference>
<dbReference type="GO" id="GO:0006261">
    <property type="term" value="P:DNA-templated DNA replication"/>
    <property type="evidence" value="ECO:0007669"/>
    <property type="project" value="InterPro"/>
</dbReference>
<dbReference type="Gene3D" id="1.10.150.20">
    <property type="entry name" value="5' to 3' exonuclease, C-terminal subdomain"/>
    <property type="match status" value="2"/>
</dbReference>
<dbReference type="SMART" id="SM00475">
    <property type="entry name" value="53EXOc"/>
    <property type="match status" value="1"/>
</dbReference>
<dbReference type="InterPro" id="IPR029060">
    <property type="entry name" value="PIN-like_dom_sf"/>
</dbReference>
<feature type="domain" description="5'-3' exonuclease" evidence="15">
    <location>
        <begin position="3"/>
        <end position="260"/>
    </location>
</feature>
<evidence type="ECO:0000256" key="12">
    <source>
        <dbReference type="ARBA" id="ARBA00023125"/>
    </source>
</evidence>
<dbReference type="PROSITE" id="PS00447">
    <property type="entry name" value="DNA_POLYMERASE_A"/>
    <property type="match status" value="1"/>
</dbReference>
<dbReference type="GO" id="GO:0003887">
    <property type="term" value="F:DNA-directed DNA polymerase activity"/>
    <property type="evidence" value="ECO:0007669"/>
    <property type="project" value="UniProtKB-KW"/>
</dbReference>
<dbReference type="PANTHER" id="PTHR10133">
    <property type="entry name" value="DNA POLYMERASE I"/>
    <property type="match status" value="1"/>
</dbReference>
<dbReference type="GO" id="GO:0008409">
    <property type="term" value="F:5'-3' exonuclease activity"/>
    <property type="evidence" value="ECO:0007669"/>
    <property type="project" value="InterPro"/>
</dbReference>
<keyword evidence="4" id="KW-0808">Transferase</keyword>
<gene>
    <name evidence="17" type="ORF">H9964_03270</name>
</gene>
<dbReference type="PRINTS" id="PR00868">
    <property type="entry name" value="DNAPOLI"/>
</dbReference>
<protein>
    <recommendedName>
        <fullName evidence="3">DNA polymerase I</fullName>
        <ecNumber evidence="2">2.7.7.7</ecNumber>
    </recommendedName>
</protein>
<dbReference type="GO" id="GO:0003677">
    <property type="term" value="F:DNA binding"/>
    <property type="evidence" value="ECO:0007669"/>
    <property type="project" value="UniProtKB-KW"/>
</dbReference>
<keyword evidence="7" id="KW-0540">Nuclease</keyword>
<dbReference type="CDD" id="cd09859">
    <property type="entry name" value="PIN_53EXO"/>
    <property type="match status" value="1"/>
</dbReference>
<feature type="domain" description="DNA-directed DNA polymerase family A palm" evidence="16">
    <location>
        <begin position="602"/>
        <end position="808"/>
    </location>
</feature>
<dbReference type="Gene3D" id="1.20.1060.10">
    <property type="entry name" value="Taq DNA Polymerase, Chain T, domain 4"/>
    <property type="match status" value="1"/>
</dbReference>
<dbReference type="Gene3D" id="3.40.50.1010">
    <property type="entry name" value="5'-nuclease"/>
    <property type="match status" value="1"/>
</dbReference>
<evidence type="ECO:0000256" key="2">
    <source>
        <dbReference type="ARBA" id="ARBA00012417"/>
    </source>
</evidence>